<accession>A0A7M5UFJ5</accession>
<keyword evidence="2" id="KW-1185">Reference proteome</keyword>
<dbReference type="EnsemblMetazoa" id="CLYHEMT009962.1">
    <property type="protein sequence ID" value="CLYHEMP009962.1"/>
    <property type="gene ID" value="CLYHEMG009962"/>
</dbReference>
<name>A0A7M5UFJ5_9CNID</name>
<dbReference type="RefSeq" id="XP_066935508.1">
    <property type="nucleotide sequence ID" value="XM_067079407.1"/>
</dbReference>
<dbReference type="InterPro" id="IPR019375">
    <property type="entry name" value="Ribosomal_bS1m"/>
</dbReference>
<evidence type="ECO:0000313" key="2">
    <source>
        <dbReference type="Proteomes" id="UP000594262"/>
    </source>
</evidence>
<dbReference type="AlphaFoldDB" id="A0A7M5UFJ5"/>
<evidence type="ECO:0008006" key="3">
    <source>
        <dbReference type="Google" id="ProtNLM"/>
    </source>
</evidence>
<reference evidence="1" key="1">
    <citation type="submission" date="2021-01" db="UniProtKB">
        <authorList>
            <consortium name="EnsemblMetazoa"/>
        </authorList>
    </citation>
    <scope>IDENTIFICATION</scope>
</reference>
<dbReference type="OrthoDB" id="6020229at2759"/>
<organism evidence="1 2">
    <name type="scientific">Clytia hemisphaerica</name>
    <dbReference type="NCBI Taxonomy" id="252671"/>
    <lineage>
        <taxon>Eukaryota</taxon>
        <taxon>Metazoa</taxon>
        <taxon>Cnidaria</taxon>
        <taxon>Hydrozoa</taxon>
        <taxon>Hydroidolina</taxon>
        <taxon>Leptothecata</taxon>
        <taxon>Obeliida</taxon>
        <taxon>Clytiidae</taxon>
        <taxon>Clytia</taxon>
    </lineage>
</organism>
<protein>
    <recommendedName>
        <fullName evidence="3">28S ribosomal protein S28, mitochondrial</fullName>
    </recommendedName>
</protein>
<dbReference type="GO" id="GO:0005763">
    <property type="term" value="C:mitochondrial small ribosomal subunit"/>
    <property type="evidence" value="ECO:0007669"/>
    <property type="project" value="TreeGrafter"/>
</dbReference>
<proteinExistence type="predicted"/>
<dbReference type="PANTHER" id="PTHR13447">
    <property type="entry name" value="MITOCHONDRIAL 28S RIBOSOMAL PROTEIN S28"/>
    <property type="match status" value="1"/>
</dbReference>
<dbReference type="Pfam" id="PF10246">
    <property type="entry name" value="MRP-S35"/>
    <property type="match status" value="1"/>
</dbReference>
<dbReference type="GeneID" id="136823226"/>
<dbReference type="PANTHER" id="PTHR13447:SF2">
    <property type="entry name" value="SMALL RIBOSOMAL SUBUNIT PROTEIN BS1M"/>
    <property type="match status" value="1"/>
</dbReference>
<dbReference type="Proteomes" id="UP000594262">
    <property type="component" value="Unplaced"/>
</dbReference>
<evidence type="ECO:0000313" key="1">
    <source>
        <dbReference type="EnsemblMetazoa" id="CLYHEMP009962.1"/>
    </source>
</evidence>
<sequence length="151" mass="17377">MNKQIQRLFLQNRGYLFANSSLFLNRSCTTQASSNVSEHSQSKTFQELLDESPIMKFGRPDNKCLVGKITDVCNDDLYIDFGGKFEAVLKRPEEKANFYRKGSLVRILLRKFEMTGAFLGDPRHITLCEADALLVGPYSKKFEQRRKKDNN</sequence>